<dbReference type="PANTHER" id="PTHR10098:SF108">
    <property type="entry name" value="TETRATRICOPEPTIDE REPEAT PROTEIN 28"/>
    <property type="match status" value="1"/>
</dbReference>
<feature type="repeat" description="TPR" evidence="1">
    <location>
        <begin position="306"/>
        <end position="339"/>
    </location>
</feature>
<dbReference type="SMART" id="SM00028">
    <property type="entry name" value="TPR"/>
    <property type="match status" value="12"/>
</dbReference>
<dbReference type="Gene3D" id="1.25.40.10">
    <property type="entry name" value="Tetratricopeptide repeat domain"/>
    <property type="match status" value="3"/>
</dbReference>
<comment type="caution">
    <text evidence="3">The sequence shown here is derived from an EMBL/GenBank/DDBJ whole genome shotgun (WGS) entry which is preliminary data.</text>
</comment>
<name>A0A2M8P3E5_9CHLR</name>
<proteinExistence type="predicted"/>
<dbReference type="PANTHER" id="PTHR10098">
    <property type="entry name" value="RAPSYN-RELATED"/>
    <property type="match status" value="1"/>
</dbReference>
<dbReference type="InterPro" id="IPR019734">
    <property type="entry name" value="TPR_rpt"/>
</dbReference>
<sequence length="711" mass="78573">MQLRELVARIFGGAQPSASPQEAALRQILNEAEALRRARQPEQALARYREGLEQARAEGLTHVQEVFLGQMGALYTEWGKFDEAEAAFQEALELAKRAEAPFRQARALLNLGAYHLKRGALEAAQKFLEEALSLGRRANDTATVNLALGNLADVYLRQGNAGYALRLLKEILPQAMQSPQQAACILGRTGQTHLHVGEADRGRKLLAQAIRMAEQQNQPDQELMWSCVLADHLYREGQYAESLAFWVRVEELKERVLTLPHEYDPLTSLSQRASAHLRLGHYADAEKLARAALESARAADDTAAEVNALMILGNVQRAQRNYAAAIETLQRAIDLQPEATSAERVRAMITLGSLYQEQGDNERAFALFEEALTLASADPDHREGRAAALRQIGALLHKQGNNQAALEKWTEALSIFEASGDHAQAARTLCDIAAVRRALSGITAAMPDYERATVLLNHVRDAATRGFVLSNVATLYTDLGEAETAKSFYEQALKIARESGNRRAESVRLGNYGWFHVMTGQPREGAAMLESALAISRELGDSLLIAVQLSNLAQAHHELGDLQKAEQLYRQALSTIEADDLESKRWRAVFQSNLARTLTAQRRYAEARTLLEAALPVSRELGDQEAVARALVRLGEIHLAEGDSAEAEKLAREAEILSRKLGYRKGQADALWLRARLASESDRVNLLNEAKRLYTILRDPMVNSVARLLGE</sequence>
<dbReference type="InterPro" id="IPR011717">
    <property type="entry name" value="TPR-4"/>
</dbReference>
<dbReference type="Proteomes" id="UP000228921">
    <property type="component" value="Unassembled WGS sequence"/>
</dbReference>
<dbReference type="Pfam" id="PF07721">
    <property type="entry name" value="TPR_4"/>
    <property type="match status" value="1"/>
</dbReference>
<feature type="repeat" description="TPR" evidence="1">
    <location>
        <begin position="65"/>
        <end position="98"/>
    </location>
</feature>
<dbReference type="EMBL" id="PGTK01000001">
    <property type="protein sequence ID" value="PJF32059.1"/>
    <property type="molecule type" value="Genomic_DNA"/>
</dbReference>
<dbReference type="Pfam" id="PF13181">
    <property type="entry name" value="TPR_8"/>
    <property type="match status" value="1"/>
</dbReference>
<reference evidence="3 4" key="1">
    <citation type="submission" date="2017-11" db="EMBL/GenBank/DDBJ databases">
        <title>Evolution of Phototrophy in the Chloroflexi Phylum Driven by Horizontal Gene Transfer.</title>
        <authorList>
            <person name="Ward L.M."/>
            <person name="Hemp J."/>
            <person name="Shih P.M."/>
            <person name="Mcglynn S.E."/>
            <person name="Fischer W."/>
        </authorList>
    </citation>
    <scope>NUCLEOTIDE SEQUENCE [LARGE SCALE GENOMIC DNA]</scope>
    <source>
        <strain evidence="3">CP2_2F</strain>
    </source>
</reference>
<evidence type="ECO:0000259" key="2">
    <source>
        <dbReference type="Pfam" id="PF17874"/>
    </source>
</evidence>
<dbReference type="SUPFAM" id="SSF48452">
    <property type="entry name" value="TPR-like"/>
    <property type="match status" value="5"/>
</dbReference>
<evidence type="ECO:0000313" key="4">
    <source>
        <dbReference type="Proteomes" id="UP000228921"/>
    </source>
</evidence>
<dbReference type="Pfam" id="PF17874">
    <property type="entry name" value="TPR_MalT"/>
    <property type="match status" value="1"/>
</dbReference>
<dbReference type="Pfam" id="PF13424">
    <property type="entry name" value="TPR_12"/>
    <property type="match status" value="3"/>
</dbReference>
<dbReference type="InterPro" id="IPR041617">
    <property type="entry name" value="TPR_MalT"/>
</dbReference>
<evidence type="ECO:0000313" key="3">
    <source>
        <dbReference type="EMBL" id="PJF32059.1"/>
    </source>
</evidence>
<gene>
    <name evidence="3" type="ORF">CUN51_00060</name>
</gene>
<dbReference type="PROSITE" id="PS50005">
    <property type="entry name" value="TPR"/>
    <property type="match status" value="5"/>
</dbReference>
<keyword evidence="1" id="KW-0802">TPR repeat</keyword>
<feature type="repeat" description="TPR" evidence="1">
    <location>
        <begin position="546"/>
        <end position="579"/>
    </location>
</feature>
<organism evidence="3 4">
    <name type="scientific">Candidatus Thermofonsia Clade 1 bacterium</name>
    <dbReference type="NCBI Taxonomy" id="2364210"/>
    <lineage>
        <taxon>Bacteria</taxon>
        <taxon>Bacillati</taxon>
        <taxon>Chloroflexota</taxon>
        <taxon>Candidatus Thermofontia</taxon>
        <taxon>Candidatus Thermofonsia Clade 1</taxon>
    </lineage>
</organism>
<feature type="repeat" description="TPR" evidence="1">
    <location>
        <begin position="345"/>
        <end position="378"/>
    </location>
</feature>
<feature type="domain" description="MalT-like TPR region" evidence="2">
    <location>
        <begin position="510"/>
        <end position="664"/>
    </location>
</feature>
<feature type="repeat" description="TPR" evidence="1">
    <location>
        <begin position="105"/>
        <end position="138"/>
    </location>
</feature>
<evidence type="ECO:0000256" key="1">
    <source>
        <dbReference type="PROSITE-ProRule" id="PRU00339"/>
    </source>
</evidence>
<dbReference type="AlphaFoldDB" id="A0A2M8P3E5"/>
<dbReference type="InterPro" id="IPR011990">
    <property type="entry name" value="TPR-like_helical_dom_sf"/>
</dbReference>
<accession>A0A2M8P3E5</accession>
<protein>
    <recommendedName>
        <fullName evidence="2">MalT-like TPR region domain-containing protein</fullName>
    </recommendedName>
</protein>
<dbReference type="GO" id="GO:0042802">
    <property type="term" value="F:identical protein binding"/>
    <property type="evidence" value="ECO:0007669"/>
    <property type="project" value="InterPro"/>
</dbReference>